<organism evidence="5 6">
    <name type="scientific">Macrolepiota fuliginosa MF-IS2</name>
    <dbReference type="NCBI Taxonomy" id="1400762"/>
    <lineage>
        <taxon>Eukaryota</taxon>
        <taxon>Fungi</taxon>
        <taxon>Dikarya</taxon>
        <taxon>Basidiomycota</taxon>
        <taxon>Agaricomycotina</taxon>
        <taxon>Agaricomycetes</taxon>
        <taxon>Agaricomycetidae</taxon>
        <taxon>Agaricales</taxon>
        <taxon>Agaricineae</taxon>
        <taxon>Agaricaceae</taxon>
        <taxon>Macrolepiota</taxon>
    </lineage>
</organism>
<keyword evidence="1" id="KW-0862">Zinc</keyword>
<keyword evidence="6" id="KW-1185">Reference proteome</keyword>
<evidence type="ECO:0000256" key="1">
    <source>
        <dbReference type="PROSITE-ProRule" id="PRU00723"/>
    </source>
</evidence>
<evidence type="ECO:0000256" key="2">
    <source>
        <dbReference type="SAM" id="MobiDB-lite"/>
    </source>
</evidence>
<dbReference type="GO" id="GO:0008270">
    <property type="term" value="F:zinc ion binding"/>
    <property type="evidence" value="ECO:0007669"/>
    <property type="project" value="UniProtKB-KW"/>
</dbReference>
<name>A0A9P5X1I5_9AGAR</name>
<evidence type="ECO:0008006" key="7">
    <source>
        <dbReference type="Google" id="ProtNLM"/>
    </source>
</evidence>
<feature type="region of interest" description="Disordered" evidence="2">
    <location>
        <begin position="42"/>
        <end position="62"/>
    </location>
</feature>
<proteinExistence type="predicted"/>
<feature type="domain" description="CCHC-type" evidence="4">
    <location>
        <begin position="75"/>
        <end position="88"/>
    </location>
</feature>
<comment type="caution">
    <text evidence="5">The sequence shown here is derived from an EMBL/GenBank/DDBJ whole genome shotgun (WGS) entry which is preliminary data.</text>
</comment>
<protein>
    <recommendedName>
        <fullName evidence="7">CCHC-type domain-containing protein</fullName>
    </recommendedName>
</protein>
<dbReference type="EMBL" id="MU151663">
    <property type="protein sequence ID" value="KAF9442290.1"/>
    <property type="molecule type" value="Genomic_DNA"/>
</dbReference>
<evidence type="ECO:0000313" key="5">
    <source>
        <dbReference type="EMBL" id="KAF9442290.1"/>
    </source>
</evidence>
<dbReference type="AlphaFoldDB" id="A0A9P5X1I5"/>
<dbReference type="InterPro" id="IPR001878">
    <property type="entry name" value="Znf_CCHC"/>
</dbReference>
<gene>
    <name evidence="5" type="ORF">P691DRAFT_498277</name>
</gene>
<reference evidence="5" key="1">
    <citation type="submission" date="2020-11" db="EMBL/GenBank/DDBJ databases">
        <authorList>
            <consortium name="DOE Joint Genome Institute"/>
            <person name="Ahrendt S."/>
            <person name="Riley R."/>
            <person name="Andreopoulos W."/>
            <person name="Labutti K."/>
            <person name="Pangilinan J."/>
            <person name="Ruiz-Duenas F.J."/>
            <person name="Barrasa J.M."/>
            <person name="Sanchez-Garcia M."/>
            <person name="Camarero S."/>
            <person name="Miyauchi S."/>
            <person name="Serrano A."/>
            <person name="Linde D."/>
            <person name="Babiker R."/>
            <person name="Drula E."/>
            <person name="Ayuso-Fernandez I."/>
            <person name="Pacheco R."/>
            <person name="Padilla G."/>
            <person name="Ferreira P."/>
            <person name="Barriuso J."/>
            <person name="Kellner H."/>
            <person name="Castanera R."/>
            <person name="Alfaro M."/>
            <person name="Ramirez L."/>
            <person name="Pisabarro A.G."/>
            <person name="Kuo A."/>
            <person name="Tritt A."/>
            <person name="Lipzen A."/>
            <person name="He G."/>
            <person name="Yan M."/>
            <person name="Ng V."/>
            <person name="Cullen D."/>
            <person name="Martin F."/>
            <person name="Rosso M.-N."/>
            <person name="Henrissat B."/>
            <person name="Hibbett D."/>
            <person name="Martinez A.T."/>
            <person name="Grigoriev I.V."/>
        </authorList>
    </citation>
    <scope>NUCLEOTIDE SEQUENCE</scope>
    <source>
        <strain evidence="5">MF-IS2</strain>
    </source>
</reference>
<dbReference type="Proteomes" id="UP000807342">
    <property type="component" value="Unassembled WGS sequence"/>
</dbReference>
<feature type="domain" description="C3H1-type" evidence="3">
    <location>
        <begin position="115"/>
        <end position="143"/>
    </location>
</feature>
<dbReference type="PROSITE" id="PS50103">
    <property type="entry name" value="ZF_C3H1"/>
    <property type="match status" value="1"/>
</dbReference>
<sequence length="159" mass="16664">MTAANNPAHDYSMCDSEALLSISTCIMQKMLAAAMPSSSPMTLSTTSVGSNKHGLPDDQSLSHRKKPCTSNSMMCFQCGCTGHLPASCTASTTLAQKPCAALVPNTSSANALQGPDGQQFCFLWSKNSQCTQGSSCNFSHSCTLCCQSNHGATECPSHQ</sequence>
<evidence type="ECO:0000313" key="6">
    <source>
        <dbReference type="Proteomes" id="UP000807342"/>
    </source>
</evidence>
<dbReference type="PROSITE" id="PS50158">
    <property type="entry name" value="ZF_CCHC"/>
    <property type="match status" value="1"/>
</dbReference>
<dbReference type="InterPro" id="IPR000571">
    <property type="entry name" value="Znf_CCCH"/>
</dbReference>
<evidence type="ECO:0000259" key="3">
    <source>
        <dbReference type="PROSITE" id="PS50103"/>
    </source>
</evidence>
<dbReference type="GO" id="GO:0003676">
    <property type="term" value="F:nucleic acid binding"/>
    <property type="evidence" value="ECO:0007669"/>
    <property type="project" value="InterPro"/>
</dbReference>
<dbReference type="OrthoDB" id="2987636at2759"/>
<feature type="zinc finger region" description="C3H1-type" evidence="1">
    <location>
        <begin position="115"/>
        <end position="143"/>
    </location>
</feature>
<evidence type="ECO:0000259" key="4">
    <source>
        <dbReference type="PROSITE" id="PS50158"/>
    </source>
</evidence>
<accession>A0A9P5X1I5</accession>
<keyword evidence="1" id="KW-0863">Zinc-finger</keyword>
<keyword evidence="1" id="KW-0479">Metal-binding</keyword>